<dbReference type="InterPro" id="IPR018392">
    <property type="entry name" value="LysM"/>
</dbReference>
<dbReference type="CDD" id="cd00118">
    <property type="entry name" value="LysM"/>
    <property type="match status" value="1"/>
</dbReference>
<dbReference type="PANTHER" id="PTHR33734">
    <property type="entry name" value="LYSM DOMAIN-CONTAINING GPI-ANCHORED PROTEIN 2"/>
    <property type="match status" value="1"/>
</dbReference>
<reference evidence="2" key="1">
    <citation type="submission" date="2020-02" db="EMBL/GenBank/DDBJ databases">
        <authorList>
            <person name="Meier V. D."/>
        </authorList>
    </citation>
    <scope>NUCLEOTIDE SEQUENCE</scope>
    <source>
        <strain evidence="2">AVDCRST_MAG89</strain>
    </source>
</reference>
<accession>A0A6J4LJE2</accession>
<dbReference type="InterPro" id="IPR036779">
    <property type="entry name" value="LysM_dom_sf"/>
</dbReference>
<evidence type="ECO:0000259" key="1">
    <source>
        <dbReference type="PROSITE" id="PS51782"/>
    </source>
</evidence>
<name>A0A6J4LJE2_9BACT</name>
<feature type="domain" description="LysM" evidence="1">
    <location>
        <begin position="4"/>
        <end position="47"/>
    </location>
</feature>
<protein>
    <recommendedName>
        <fullName evidence="1">LysM domain-containing protein</fullName>
    </recommendedName>
</protein>
<sequence>PATRTHAVAPGETLFGIARRYGVTRQDIIDANDLESDQVRTGQRLTIPPPD</sequence>
<dbReference type="PROSITE" id="PS51782">
    <property type="entry name" value="LYSM"/>
    <property type="match status" value="1"/>
</dbReference>
<organism evidence="2">
    <name type="scientific">uncultured Gemmatimonadota bacterium</name>
    <dbReference type="NCBI Taxonomy" id="203437"/>
    <lineage>
        <taxon>Bacteria</taxon>
        <taxon>Pseudomonadati</taxon>
        <taxon>Gemmatimonadota</taxon>
        <taxon>environmental samples</taxon>
    </lineage>
</organism>
<dbReference type="AlphaFoldDB" id="A0A6J4LJE2"/>
<evidence type="ECO:0000313" key="2">
    <source>
        <dbReference type="EMBL" id="CAA9334853.1"/>
    </source>
</evidence>
<feature type="non-terminal residue" evidence="2">
    <location>
        <position position="1"/>
    </location>
</feature>
<dbReference type="EMBL" id="CADCTV010000494">
    <property type="protein sequence ID" value="CAA9334853.1"/>
    <property type="molecule type" value="Genomic_DNA"/>
</dbReference>
<dbReference type="GO" id="GO:0008932">
    <property type="term" value="F:lytic endotransglycosylase activity"/>
    <property type="evidence" value="ECO:0007669"/>
    <property type="project" value="TreeGrafter"/>
</dbReference>
<dbReference type="Pfam" id="PF01476">
    <property type="entry name" value="LysM"/>
    <property type="match status" value="1"/>
</dbReference>
<proteinExistence type="predicted"/>
<dbReference type="SMART" id="SM00257">
    <property type="entry name" value="LysM"/>
    <property type="match status" value="1"/>
</dbReference>
<dbReference type="SUPFAM" id="SSF54106">
    <property type="entry name" value="LysM domain"/>
    <property type="match status" value="1"/>
</dbReference>
<dbReference type="PANTHER" id="PTHR33734:SF22">
    <property type="entry name" value="MEMBRANE-BOUND LYTIC MUREIN TRANSGLYCOSYLASE D"/>
    <property type="match status" value="1"/>
</dbReference>
<dbReference type="Gene3D" id="3.10.350.10">
    <property type="entry name" value="LysM domain"/>
    <property type="match status" value="1"/>
</dbReference>
<gene>
    <name evidence="2" type="ORF">AVDCRST_MAG89-2325</name>
</gene>